<feature type="compositionally biased region" description="Low complexity" evidence="5">
    <location>
        <begin position="118"/>
        <end position="139"/>
    </location>
</feature>
<dbReference type="PANTHER" id="PTHR30055">
    <property type="entry name" value="HTH-TYPE TRANSCRIPTIONAL REGULATOR RUTR"/>
    <property type="match status" value="1"/>
</dbReference>
<dbReference type="InterPro" id="IPR036271">
    <property type="entry name" value="Tet_transcr_reg_TetR-rel_C_sf"/>
</dbReference>
<gene>
    <name evidence="7" type="ORF">GCM10009560_25520</name>
</gene>
<keyword evidence="2 4" id="KW-0238">DNA-binding</keyword>
<dbReference type="EMBL" id="BAAAHQ010000011">
    <property type="protein sequence ID" value="GAA0924651.1"/>
    <property type="molecule type" value="Genomic_DNA"/>
</dbReference>
<feature type="DNA-binding region" description="H-T-H motif" evidence="4">
    <location>
        <begin position="42"/>
        <end position="61"/>
    </location>
</feature>
<dbReference type="PANTHER" id="PTHR30055:SF151">
    <property type="entry name" value="TRANSCRIPTIONAL REGULATORY PROTEIN"/>
    <property type="match status" value="1"/>
</dbReference>
<dbReference type="SUPFAM" id="SSF46689">
    <property type="entry name" value="Homeodomain-like"/>
    <property type="match status" value="1"/>
</dbReference>
<evidence type="ECO:0000313" key="8">
    <source>
        <dbReference type="Proteomes" id="UP001501578"/>
    </source>
</evidence>
<dbReference type="Pfam" id="PF02909">
    <property type="entry name" value="TetR_C_1"/>
    <property type="match status" value="1"/>
</dbReference>
<feature type="domain" description="HTH tetR-type" evidence="6">
    <location>
        <begin position="19"/>
        <end position="79"/>
    </location>
</feature>
<keyword evidence="1" id="KW-0805">Transcription regulation</keyword>
<name>A0ABP3ZQ22_9ACTN</name>
<dbReference type="Gene3D" id="1.10.357.10">
    <property type="entry name" value="Tetracycline Repressor, domain 2"/>
    <property type="match status" value="2"/>
</dbReference>
<keyword evidence="8" id="KW-1185">Reference proteome</keyword>
<dbReference type="SUPFAM" id="SSF48498">
    <property type="entry name" value="Tetracyclin repressor-like, C-terminal domain"/>
    <property type="match status" value="1"/>
</dbReference>
<evidence type="ECO:0000256" key="4">
    <source>
        <dbReference type="PROSITE-ProRule" id="PRU00335"/>
    </source>
</evidence>
<evidence type="ECO:0000313" key="7">
    <source>
        <dbReference type="EMBL" id="GAA0924651.1"/>
    </source>
</evidence>
<evidence type="ECO:0000256" key="1">
    <source>
        <dbReference type="ARBA" id="ARBA00023015"/>
    </source>
</evidence>
<organism evidence="7 8">
    <name type="scientific">Nonomuraea longicatena</name>
    <dbReference type="NCBI Taxonomy" id="83682"/>
    <lineage>
        <taxon>Bacteria</taxon>
        <taxon>Bacillati</taxon>
        <taxon>Actinomycetota</taxon>
        <taxon>Actinomycetes</taxon>
        <taxon>Streptosporangiales</taxon>
        <taxon>Streptosporangiaceae</taxon>
        <taxon>Nonomuraea</taxon>
    </lineage>
</organism>
<dbReference type="InterPro" id="IPR004111">
    <property type="entry name" value="Repressor_TetR_C"/>
</dbReference>
<dbReference type="Proteomes" id="UP001501578">
    <property type="component" value="Unassembled WGS sequence"/>
</dbReference>
<dbReference type="Pfam" id="PF00440">
    <property type="entry name" value="TetR_N"/>
    <property type="match status" value="1"/>
</dbReference>
<proteinExistence type="predicted"/>
<feature type="region of interest" description="Disordered" evidence="5">
    <location>
        <begin position="81"/>
        <end position="140"/>
    </location>
</feature>
<dbReference type="InterPro" id="IPR009057">
    <property type="entry name" value="Homeodomain-like_sf"/>
</dbReference>
<sequence>MANAERSTELLWSSEGKRRLSLDGIVRAAIALADEEGLRAASMRRVAERLGFTTMSLYRHVPGKAELVDLMRDHVFAEALRPPKPAGAGDARNTGSAGHTADTKNAGAGDRTGDAKNAGADSQGAGAGGHAADLEGAGATDAPGWREELEEWARGLLALTLRHPWLLDSGGPRSMPGPNIVAHFERALSVTVRTGLPPAEVVAAVTLLGDFVGGAARHLVEADREEQSTGVTHEEWWGGRDTLYEHLDLRYPTLNRLYEQGAYDDPADPFAYGLKRVLDGIAASISDETRDETRCKVCGTVTTPAPTGRPRDYCSRACQQRAYRQRRRTG</sequence>
<evidence type="ECO:0000256" key="3">
    <source>
        <dbReference type="ARBA" id="ARBA00023163"/>
    </source>
</evidence>
<comment type="caution">
    <text evidence="7">The sequence shown here is derived from an EMBL/GenBank/DDBJ whole genome shotgun (WGS) entry which is preliminary data.</text>
</comment>
<dbReference type="RefSeq" id="WP_343950023.1">
    <property type="nucleotide sequence ID" value="NZ_BAAAHQ010000011.1"/>
</dbReference>
<protein>
    <recommendedName>
        <fullName evidence="6">HTH tetR-type domain-containing protein</fullName>
    </recommendedName>
</protein>
<reference evidence="8" key="1">
    <citation type="journal article" date="2019" name="Int. J. Syst. Evol. Microbiol.">
        <title>The Global Catalogue of Microorganisms (GCM) 10K type strain sequencing project: providing services to taxonomists for standard genome sequencing and annotation.</title>
        <authorList>
            <consortium name="The Broad Institute Genomics Platform"/>
            <consortium name="The Broad Institute Genome Sequencing Center for Infectious Disease"/>
            <person name="Wu L."/>
            <person name="Ma J."/>
        </authorList>
    </citation>
    <scope>NUCLEOTIDE SEQUENCE [LARGE SCALE GENOMIC DNA]</scope>
    <source>
        <strain evidence="8">JCM 11136</strain>
    </source>
</reference>
<evidence type="ECO:0000256" key="5">
    <source>
        <dbReference type="SAM" id="MobiDB-lite"/>
    </source>
</evidence>
<evidence type="ECO:0000259" key="6">
    <source>
        <dbReference type="PROSITE" id="PS50977"/>
    </source>
</evidence>
<dbReference type="InterPro" id="IPR050109">
    <property type="entry name" value="HTH-type_TetR-like_transc_reg"/>
</dbReference>
<keyword evidence="3" id="KW-0804">Transcription</keyword>
<dbReference type="PROSITE" id="PS50977">
    <property type="entry name" value="HTH_TETR_2"/>
    <property type="match status" value="1"/>
</dbReference>
<accession>A0ABP3ZQ22</accession>
<evidence type="ECO:0000256" key="2">
    <source>
        <dbReference type="ARBA" id="ARBA00023125"/>
    </source>
</evidence>
<dbReference type="InterPro" id="IPR001647">
    <property type="entry name" value="HTH_TetR"/>
</dbReference>